<reference evidence="2" key="1">
    <citation type="submission" date="2013-04" db="EMBL/GenBank/DDBJ databases">
        <title>The genome sequencing project of 58 acetic acid bacteria.</title>
        <authorList>
            <person name="Okamoto-Kainuma A."/>
            <person name="Ishikawa M."/>
            <person name="Umino S."/>
            <person name="Koizumi Y."/>
            <person name="Shiwa Y."/>
            <person name="Yoshikawa H."/>
            <person name="Matsutani M."/>
            <person name="Matsushita K."/>
        </authorList>
    </citation>
    <scope>NUCLEOTIDE SEQUENCE</scope>
    <source>
        <strain evidence="2">NBRC 106556</strain>
    </source>
</reference>
<evidence type="ECO:0000313" key="2">
    <source>
        <dbReference type="EMBL" id="GBR45315.1"/>
    </source>
</evidence>
<dbReference type="Proteomes" id="UP001062443">
    <property type="component" value="Unassembled WGS sequence"/>
</dbReference>
<dbReference type="PANTHER" id="PTHR45947">
    <property type="entry name" value="SULFOQUINOVOSYL TRANSFERASE SQD2"/>
    <property type="match status" value="1"/>
</dbReference>
<organism evidence="2 3">
    <name type="scientific">Neokomagataea tanensis NBRC 106556</name>
    <dbReference type="NCBI Taxonomy" id="1223519"/>
    <lineage>
        <taxon>Bacteria</taxon>
        <taxon>Pseudomonadati</taxon>
        <taxon>Pseudomonadota</taxon>
        <taxon>Alphaproteobacteria</taxon>
        <taxon>Acetobacterales</taxon>
        <taxon>Acetobacteraceae</taxon>
        <taxon>Neokomagataea</taxon>
    </lineage>
</organism>
<sequence length="221" mass="24042">MHDGLVCIAQWQVKTLPMAQRQRAVVVPNWTTLTVAAEERVRQRQEVRMLLGLPETAFLVVAAGRMVREKGFSLLLKAWRGARLTQPATLVLVGDGPERAALEAQAHAAPDICFLGYRTDMPELLAAFDAFVLPSEHEPFGLVLLEAMAAGLPVCATAAGGVLDILVDEPESLVQPASVEALIEGIQRLCACGVSSRDMTAWRPEAQVKRLDDFYRTLAAV</sequence>
<dbReference type="CDD" id="cd03801">
    <property type="entry name" value="GT4_PimA-like"/>
    <property type="match status" value="1"/>
</dbReference>
<dbReference type="PANTHER" id="PTHR45947:SF3">
    <property type="entry name" value="SULFOQUINOVOSYL TRANSFERASE SQD2"/>
    <property type="match status" value="1"/>
</dbReference>
<gene>
    <name evidence="2" type="ORF">AA106556_0730</name>
</gene>
<dbReference type="InterPro" id="IPR001296">
    <property type="entry name" value="Glyco_trans_1"/>
</dbReference>
<dbReference type="GO" id="GO:0016740">
    <property type="term" value="F:transferase activity"/>
    <property type="evidence" value="ECO:0007669"/>
    <property type="project" value="UniProtKB-KW"/>
</dbReference>
<accession>A0ABQ0QHV6</accession>
<evidence type="ECO:0000313" key="3">
    <source>
        <dbReference type="Proteomes" id="UP001062443"/>
    </source>
</evidence>
<dbReference type="Pfam" id="PF00534">
    <property type="entry name" value="Glycos_transf_1"/>
    <property type="match status" value="1"/>
</dbReference>
<evidence type="ECO:0000259" key="1">
    <source>
        <dbReference type="Pfam" id="PF00534"/>
    </source>
</evidence>
<name>A0ABQ0QHV6_9PROT</name>
<dbReference type="Gene3D" id="3.40.50.2000">
    <property type="entry name" value="Glycogen Phosphorylase B"/>
    <property type="match status" value="2"/>
</dbReference>
<keyword evidence="2" id="KW-0808">Transferase</keyword>
<protein>
    <submittedName>
        <fullName evidence="2">Lipopolysaccharide core biosynthesis glycosyl transferase</fullName>
    </submittedName>
</protein>
<proteinExistence type="predicted"/>
<feature type="domain" description="Glycosyl transferase family 1" evidence="1">
    <location>
        <begin position="48"/>
        <end position="197"/>
    </location>
</feature>
<dbReference type="EMBL" id="BAQB01000005">
    <property type="protein sequence ID" value="GBR45315.1"/>
    <property type="molecule type" value="Genomic_DNA"/>
</dbReference>
<comment type="caution">
    <text evidence="2">The sequence shown here is derived from an EMBL/GenBank/DDBJ whole genome shotgun (WGS) entry which is preliminary data.</text>
</comment>
<keyword evidence="3" id="KW-1185">Reference proteome</keyword>
<dbReference type="SUPFAM" id="SSF53756">
    <property type="entry name" value="UDP-Glycosyltransferase/glycogen phosphorylase"/>
    <property type="match status" value="1"/>
</dbReference>
<dbReference type="InterPro" id="IPR050194">
    <property type="entry name" value="Glycosyltransferase_grp1"/>
</dbReference>